<gene>
    <name evidence="1" type="ORF">AO353_28390</name>
</gene>
<reference evidence="1 2" key="2">
    <citation type="journal article" date="2018" name="Nature">
        <title>Mutant phenotypes for thousands of bacterial genes of unknown function.</title>
        <authorList>
            <person name="Price M.N."/>
            <person name="Wetmore K.M."/>
            <person name="Waters R.J."/>
            <person name="Callaghan M."/>
            <person name="Ray J."/>
            <person name="Liu H."/>
            <person name="Kuehl J.V."/>
            <person name="Melnyk R.A."/>
            <person name="Lamson J.S."/>
            <person name="Suh Y."/>
            <person name="Carlson H.K."/>
            <person name="Esquivel Z."/>
            <person name="Sadeeshkumar H."/>
            <person name="Chakraborty R."/>
            <person name="Zane G.M."/>
            <person name="Rubin B.E."/>
            <person name="Wall J.D."/>
            <person name="Visel A."/>
            <person name="Bristow J."/>
            <person name="Blow M.J."/>
            <person name="Arkin A.P."/>
            <person name="Deutschbauer A.M."/>
        </authorList>
    </citation>
    <scope>NUCLEOTIDE SEQUENCE [LARGE SCALE GENOMIC DNA]</scope>
    <source>
        <strain evidence="1 2">FW300-N2E3</strain>
    </source>
</reference>
<reference evidence="2" key="1">
    <citation type="submission" date="2015-09" db="EMBL/GenBank/DDBJ databases">
        <title>Whole genome sequence of Pseudomonas fluorescens FW300-N2E3.</title>
        <authorList>
            <person name="Ray J."/>
            <person name="Melnyk R."/>
            <person name="Deutschbauer A."/>
        </authorList>
    </citation>
    <scope>NUCLEOTIDE SEQUENCE [LARGE SCALE GENOMIC DNA]</scope>
    <source>
        <strain evidence="2">FW300-N2E3</strain>
    </source>
</reference>
<dbReference type="Proteomes" id="UP000066487">
    <property type="component" value="Chromosome"/>
</dbReference>
<name>A0A0N9W100_PSEFL</name>
<evidence type="ECO:0000313" key="2">
    <source>
        <dbReference type="Proteomes" id="UP000066487"/>
    </source>
</evidence>
<dbReference type="EMBL" id="CP012830">
    <property type="protein sequence ID" value="ALI04782.1"/>
    <property type="molecule type" value="Genomic_DNA"/>
</dbReference>
<evidence type="ECO:0000313" key="1">
    <source>
        <dbReference type="EMBL" id="ALI04782.1"/>
    </source>
</evidence>
<dbReference type="AlphaFoldDB" id="A0A0N9W100"/>
<organism evidence="1 2">
    <name type="scientific">Pseudomonas fluorescens</name>
    <dbReference type="NCBI Taxonomy" id="294"/>
    <lineage>
        <taxon>Bacteria</taxon>
        <taxon>Pseudomonadati</taxon>
        <taxon>Pseudomonadota</taxon>
        <taxon>Gammaproteobacteria</taxon>
        <taxon>Pseudomonadales</taxon>
        <taxon>Pseudomonadaceae</taxon>
        <taxon>Pseudomonas</taxon>
    </lineage>
</organism>
<protein>
    <submittedName>
        <fullName evidence="1">Uncharacterized protein</fullName>
    </submittedName>
</protein>
<proteinExistence type="predicted"/>
<sequence>MTTDTGVTAVGTIVEKTGAETNGVETSGVENRSAGKPNVVVIGSAIMSTATMTITATIVANT</sequence>
<accession>A0A0N9W100</accession>